<name>A0A831X8F3_9BACT</name>
<reference evidence="1" key="1">
    <citation type="journal article" date="2020" name="mSystems">
        <title>Genome- and Community-Level Interaction Insights into Carbon Utilization and Element Cycling Functions of Hydrothermarchaeota in Hydrothermal Sediment.</title>
        <authorList>
            <person name="Zhou Z."/>
            <person name="Liu Y."/>
            <person name="Xu W."/>
            <person name="Pan J."/>
            <person name="Luo Z.H."/>
            <person name="Li M."/>
        </authorList>
    </citation>
    <scope>NUCLEOTIDE SEQUENCE [LARGE SCALE GENOMIC DNA]</scope>
    <source>
        <strain evidence="1">SpSt-210</strain>
    </source>
</reference>
<dbReference type="EMBL" id="DSIY01000166">
    <property type="protein sequence ID" value="HEG91165.1"/>
    <property type="molecule type" value="Genomic_DNA"/>
</dbReference>
<sequence>MTRRSIDATEQAPLRFRWVCDCANPPVLLAIYDETGRIEVKVRQRHYVAQGWLEATCPRCGARHVLQLHPLDEAAPGRDS</sequence>
<evidence type="ECO:0000313" key="1">
    <source>
        <dbReference type="EMBL" id="HEG91165.1"/>
    </source>
</evidence>
<dbReference type="AlphaFoldDB" id="A0A831X8F3"/>
<proteinExistence type="predicted"/>
<gene>
    <name evidence="1" type="ORF">ENP34_06950</name>
</gene>
<protein>
    <submittedName>
        <fullName evidence="1">Uncharacterized protein</fullName>
    </submittedName>
</protein>
<accession>A0A831X8F3</accession>
<comment type="caution">
    <text evidence="1">The sequence shown here is derived from an EMBL/GenBank/DDBJ whole genome shotgun (WGS) entry which is preliminary data.</text>
</comment>
<organism evidence="1">
    <name type="scientific">Thermorudis peleae</name>
    <dbReference type="NCBI Taxonomy" id="1382356"/>
    <lineage>
        <taxon>Bacteria</taxon>
        <taxon>Pseudomonadati</taxon>
        <taxon>Thermomicrobiota</taxon>
        <taxon>Thermomicrobia</taxon>
        <taxon>Thermomicrobia incertae sedis</taxon>
        <taxon>Thermorudis</taxon>
    </lineage>
</organism>